<dbReference type="Gene3D" id="3.10.28.10">
    <property type="entry name" value="Homing endonucleases"/>
    <property type="match status" value="2"/>
</dbReference>
<keyword evidence="2" id="KW-0255">Endonuclease</keyword>
<dbReference type="EMBL" id="LCQO01000041">
    <property type="protein sequence ID" value="KKW17243.1"/>
    <property type="molecule type" value="Genomic_DNA"/>
</dbReference>
<evidence type="ECO:0000313" key="2">
    <source>
        <dbReference type="EMBL" id="KKW17243.1"/>
    </source>
</evidence>
<sequence>MDSIVQLSAVDNTVGSLTQLQRSIIIGSLLGDGYLRIVPHRKNAFLEINHSYSQKEYVDWKFEMLKSICKSGPKMRNGNGMRVAYRFTTRQMPEITALFRMFYASGKKQIPTNVLLDPIMLAVWFMDDGSKCSVENVYLNTQQFSLEDQEKCRAMLLQLGIETTLNRDKEYLRVRIRTSSIPILHNIISSHIVPSMTYKLGYNPVETQRIFVGIPA</sequence>
<feature type="domain" description="Homing endonuclease LAGLIDADG" evidence="1">
    <location>
        <begin position="22"/>
        <end position="183"/>
    </location>
</feature>
<accession>A0A0G1WEP4</accession>
<gene>
    <name evidence="2" type="ORF">UY59_C0041G0005</name>
</gene>
<evidence type="ECO:0000259" key="1">
    <source>
        <dbReference type="Pfam" id="PF03161"/>
    </source>
</evidence>
<comment type="caution">
    <text evidence="2">The sequence shown here is derived from an EMBL/GenBank/DDBJ whole genome shotgun (WGS) entry which is preliminary data.</text>
</comment>
<name>A0A0G1WEP4_9BACT</name>
<keyword evidence="2" id="KW-0540">Nuclease</keyword>
<dbReference type="GO" id="GO:0004519">
    <property type="term" value="F:endonuclease activity"/>
    <property type="evidence" value="ECO:0007669"/>
    <property type="project" value="UniProtKB-KW"/>
</dbReference>
<reference evidence="2 3" key="1">
    <citation type="journal article" date="2015" name="Nature">
        <title>rRNA introns, odd ribosomes, and small enigmatic genomes across a large radiation of phyla.</title>
        <authorList>
            <person name="Brown C.T."/>
            <person name="Hug L.A."/>
            <person name="Thomas B.C."/>
            <person name="Sharon I."/>
            <person name="Castelle C.J."/>
            <person name="Singh A."/>
            <person name="Wilkins M.J."/>
            <person name="Williams K.H."/>
            <person name="Banfield J.F."/>
        </authorList>
    </citation>
    <scope>NUCLEOTIDE SEQUENCE [LARGE SCALE GENOMIC DNA]</scope>
</reference>
<organism evidence="2 3">
    <name type="scientific">Candidatus Kaiserbacteria bacterium GW2011_GWA1_50_28</name>
    <dbReference type="NCBI Taxonomy" id="1618668"/>
    <lineage>
        <taxon>Bacteria</taxon>
        <taxon>Candidatus Kaiseribacteriota</taxon>
    </lineage>
</organism>
<dbReference type="Proteomes" id="UP000034057">
    <property type="component" value="Unassembled WGS sequence"/>
</dbReference>
<keyword evidence="2" id="KW-0378">Hydrolase</keyword>
<evidence type="ECO:0000313" key="3">
    <source>
        <dbReference type="Proteomes" id="UP000034057"/>
    </source>
</evidence>
<dbReference type="InterPro" id="IPR004860">
    <property type="entry name" value="LAGLIDADG_dom"/>
</dbReference>
<dbReference type="Pfam" id="PF03161">
    <property type="entry name" value="LAGLIDADG_2"/>
    <property type="match status" value="1"/>
</dbReference>
<proteinExistence type="predicted"/>
<dbReference type="AlphaFoldDB" id="A0A0G1WEP4"/>
<dbReference type="InterPro" id="IPR027434">
    <property type="entry name" value="Homing_endonucl"/>
</dbReference>
<protein>
    <submittedName>
        <fullName evidence="2">LAGLIDADG homing endonuclease</fullName>
    </submittedName>
</protein>
<dbReference type="SUPFAM" id="SSF55608">
    <property type="entry name" value="Homing endonucleases"/>
    <property type="match status" value="1"/>
</dbReference>